<dbReference type="Proteomes" id="UP000178385">
    <property type="component" value="Unassembled WGS sequence"/>
</dbReference>
<keyword evidence="1" id="KW-0812">Transmembrane</keyword>
<feature type="transmembrane region" description="Helical" evidence="1">
    <location>
        <begin position="18"/>
        <end position="37"/>
    </location>
</feature>
<evidence type="ECO:0000313" key="2">
    <source>
        <dbReference type="EMBL" id="OGY47607.1"/>
    </source>
</evidence>
<sequence>MNHVDEQRLRTHRRILKLILNFWTYLTMVIFCVDFFSGNRFDASASAVGVIYIALLGIYVGDKEYIRWRKKKPFSSLFLGETFVVVWTVVMAVFVVVAPISQGRFFVPSEFAVIYASIIGAFAISSHSKALHGK</sequence>
<reference evidence="2 3" key="1">
    <citation type="journal article" date="2016" name="Nat. Commun.">
        <title>Thousands of microbial genomes shed light on interconnected biogeochemical processes in an aquifer system.</title>
        <authorList>
            <person name="Anantharaman K."/>
            <person name="Brown C.T."/>
            <person name="Hug L.A."/>
            <person name="Sharon I."/>
            <person name="Castelle C.J."/>
            <person name="Probst A.J."/>
            <person name="Thomas B.C."/>
            <person name="Singh A."/>
            <person name="Wilkins M.J."/>
            <person name="Karaoz U."/>
            <person name="Brodie E.L."/>
            <person name="Williams K.H."/>
            <person name="Hubbard S.S."/>
            <person name="Banfield J.F."/>
        </authorList>
    </citation>
    <scope>NUCLEOTIDE SEQUENCE [LARGE SCALE GENOMIC DNA]</scope>
</reference>
<proteinExistence type="predicted"/>
<dbReference type="AlphaFoldDB" id="A0A1G1Y7Q8"/>
<evidence type="ECO:0000313" key="3">
    <source>
        <dbReference type="Proteomes" id="UP000178385"/>
    </source>
</evidence>
<keyword evidence="1" id="KW-0472">Membrane</keyword>
<protein>
    <submittedName>
        <fullName evidence="2">Uncharacterized protein</fullName>
    </submittedName>
</protein>
<accession>A0A1G1Y7Q8</accession>
<keyword evidence="1" id="KW-1133">Transmembrane helix</keyword>
<dbReference type="EMBL" id="MHIG01000012">
    <property type="protein sequence ID" value="OGY47607.1"/>
    <property type="molecule type" value="Genomic_DNA"/>
</dbReference>
<name>A0A1G1Y7Q8_9BACT</name>
<organism evidence="2 3">
    <name type="scientific">Candidatus Buchananbacteria bacterium RIFCSPHIGHO2_01_FULL_47_11b</name>
    <dbReference type="NCBI Taxonomy" id="1797537"/>
    <lineage>
        <taxon>Bacteria</taxon>
        <taxon>Candidatus Buchananiibacteriota</taxon>
    </lineage>
</organism>
<comment type="caution">
    <text evidence="2">The sequence shown here is derived from an EMBL/GenBank/DDBJ whole genome shotgun (WGS) entry which is preliminary data.</text>
</comment>
<evidence type="ECO:0000256" key="1">
    <source>
        <dbReference type="SAM" id="Phobius"/>
    </source>
</evidence>
<feature type="transmembrane region" description="Helical" evidence="1">
    <location>
        <begin position="43"/>
        <end position="62"/>
    </location>
</feature>
<feature type="transmembrane region" description="Helical" evidence="1">
    <location>
        <begin position="105"/>
        <end position="124"/>
    </location>
</feature>
<gene>
    <name evidence="2" type="ORF">A2840_00260</name>
</gene>
<feature type="transmembrane region" description="Helical" evidence="1">
    <location>
        <begin position="74"/>
        <end position="99"/>
    </location>
</feature>